<dbReference type="PANTHER" id="PTHR43442:SF3">
    <property type="entry name" value="GLUCONOKINASE-RELATED"/>
    <property type="match status" value="1"/>
</dbReference>
<feature type="region of interest" description="Disordered" evidence="10">
    <location>
        <begin position="1"/>
        <end position="47"/>
    </location>
</feature>
<dbReference type="STRING" id="4572.M7ZY57"/>
<feature type="region of interest" description="Disordered" evidence="10">
    <location>
        <begin position="84"/>
        <end position="104"/>
    </location>
</feature>
<evidence type="ECO:0000256" key="8">
    <source>
        <dbReference type="ARBA" id="ARBA00029835"/>
    </source>
</evidence>
<dbReference type="eggNOG" id="KOG3354">
    <property type="taxonomic scope" value="Eukaryota"/>
</dbReference>
<comment type="catalytic activity">
    <reaction evidence="9">
        <text>D-gluconate + ATP = 6-phospho-D-gluconate + ADP + H(+)</text>
        <dbReference type="Rhea" id="RHEA:19433"/>
        <dbReference type="ChEBI" id="CHEBI:15378"/>
        <dbReference type="ChEBI" id="CHEBI:18391"/>
        <dbReference type="ChEBI" id="CHEBI:30616"/>
        <dbReference type="ChEBI" id="CHEBI:58759"/>
        <dbReference type="ChEBI" id="CHEBI:456216"/>
        <dbReference type="EC" id="2.7.1.12"/>
    </reaction>
</comment>
<gene>
    <name evidence="11" type="ORF">TRIUR3_30220</name>
</gene>
<comment type="similarity">
    <text evidence="2">Belongs to the gluconokinase GntK/GntV family.</text>
</comment>
<evidence type="ECO:0000256" key="5">
    <source>
        <dbReference type="ARBA" id="ARBA00022741"/>
    </source>
</evidence>
<dbReference type="PANTHER" id="PTHR43442">
    <property type="entry name" value="GLUCONOKINASE-RELATED"/>
    <property type="match status" value="1"/>
</dbReference>
<evidence type="ECO:0000313" key="11">
    <source>
        <dbReference type="EMBL" id="EMS68108.1"/>
    </source>
</evidence>
<sequence>MDLGTMYPSMKEFRKRKPRKNSTKARPAEPSTPQRPTREQILQDSPSMVTRRTVAAMLADALGCGFGEAAALGCGFVEADDHHSHANKEKMSRGVPLTDEDRLPWPESLHDAIRERLDRGEDVAVSCSALRLKYQPSAARPGRAARVPCRRPD</sequence>
<dbReference type="Gene3D" id="3.40.50.300">
    <property type="entry name" value="P-loop containing nucleotide triphosphate hydrolases"/>
    <property type="match status" value="1"/>
</dbReference>
<organism evidence="11">
    <name type="scientific">Triticum urartu</name>
    <name type="common">Red wild einkorn</name>
    <name type="synonym">Crithodium urartu</name>
    <dbReference type="NCBI Taxonomy" id="4572"/>
    <lineage>
        <taxon>Eukaryota</taxon>
        <taxon>Viridiplantae</taxon>
        <taxon>Streptophyta</taxon>
        <taxon>Embryophyta</taxon>
        <taxon>Tracheophyta</taxon>
        <taxon>Spermatophyta</taxon>
        <taxon>Magnoliopsida</taxon>
        <taxon>Liliopsida</taxon>
        <taxon>Poales</taxon>
        <taxon>Poaceae</taxon>
        <taxon>BOP clade</taxon>
        <taxon>Pooideae</taxon>
        <taxon>Triticodae</taxon>
        <taxon>Triticeae</taxon>
        <taxon>Triticinae</taxon>
        <taxon>Triticum</taxon>
    </lineage>
</organism>
<evidence type="ECO:0000256" key="4">
    <source>
        <dbReference type="ARBA" id="ARBA00022679"/>
    </source>
</evidence>
<dbReference type="SUPFAM" id="SSF52540">
    <property type="entry name" value="P-loop containing nucleoside triphosphate hydrolases"/>
    <property type="match status" value="1"/>
</dbReference>
<feature type="compositionally biased region" description="Polar residues" evidence="10">
    <location>
        <begin position="31"/>
        <end position="47"/>
    </location>
</feature>
<dbReference type="InterPro" id="IPR027417">
    <property type="entry name" value="P-loop_NTPase"/>
</dbReference>
<evidence type="ECO:0000256" key="1">
    <source>
        <dbReference type="ARBA" id="ARBA00004875"/>
    </source>
</evidence>
<evidence type="ECO:0000256" key="10">
    <source>
        <dbReference type="SAM" id="MobiDB-lite"/>
    </source>
</evidence>
<dbReference type="EMBL" id="KD010985">
    <property type="protein sequence ID" value="EMS68108.1"/>
    <property type="molecule type" value="Genomic_DNA"/>
</dbReference>
<keyword evidence="6" id="KW-0418">Kinase</keyword>
<dbReference type="InterPro" id="IPR006001">
    <property type="entry name" value="Therm_gnt_kin"/>
</dbReference>
<protein>
    <recommendedName>
        <fullName evidence="3">gluconokinase</fullName>
        <ecNumber evidence="3">2.7.1.12</ecNumber>
    </recommendedName>
    <alternativeName>
        <fullName evidence="8">Gluconate kinase</fullName>
    </alternativeName>
</protein>
<comment type="pathway">
    <text evidence="1">Carbohydrate acid metabolism; D-gluconate degradation.</text>
</comment>
<keyword evidence="7" id="KW-0067">ATP-binding</keyword>
<dbReference type="EC" id="2.7.1.12" evidence="3"/>
<evidence type="ECO:0000256" key="9">
    <source>
        <dbReference type="ARBA" id="ARBA00048090"/>
    </source>
</evidence>
<evidence type="ECO:0000256" key="3">
    <source>
        <dbReference type="ARBA" id="ARBA00012054"/>
    </source>
</evidence>
<dbReference type="UniPathway" id="UPA00792"/>
<name>M7ZY57_TRIUA</name>
<reference evidence="11" key="1">
    <citation type="journal article" date="2013" name="Nature">
        <title>Draft genome of the wheat A-genome progenitor Triticum urartu.</title>
        <authorList>
            <person name="Ling H.Q."/>
            <person name="Zhao S."/>
            <person name="Liu D."/>
            <person name="Wang J."/>
            <person name="Sun H."/>
            <person name="Zhang C."/>
            <person name="Fan H."/>
            <person name="Li D."/>
            <person name="Dong L."/>
            <person name="Tao Y."/>
            <person name="Gao C."/>
            <person name="Wu H."/>
            <person name="Li Y."/>
            <person name="Cui Y."/>
            <person name="Guo X."/>
            <person name="Zheng S."/>
            <person name="Wang B."/>
            <person name="Yu K."/>
            <person name="Liang Q."/>
            <person name="Yang W."/>
            <person name="Lou X."/>
            <person name="Chen J."/>
            <person name="Feng M."/>
            <person name="Jian J."/>
            <person name="Zhang X."/>
            <person name="Luo G."/>
            <person name="Jiang Y."/>
            <person name="Liu J."/>
            <person name="Wang Z."/>
            <person name="Sha Y."/>
            <person name="Zhang B."/>
            <person name="Wu H."/>
            <person name="Tang D."/>
            <person name="Shen Q."/>
            <person name="Xue P."/>
            <person name="Zou S."/>
            <person name="Wang X."/>
            <person name="Liu X."/>
            <person name="Wang F."/>
            <person name="Yang Y."/>
            <person name="An X."/>
            <person name="Dong Z."/>
            <person name="Zhang K."/>
            <person name="Zhang X."/>
            <person name="Luo M.C."/>
            <person name="Dvorak J."/>
            <person name="Tong Y."/>
            <person name="Wang J."/>
            <person name="Yang H."/>
            <person name="Li Z."/>
            <person name="Wang D."/>
            <person name="Zhang A."/>
            <person name="Wang J."/>
        </authorList>
    </citation>
    <scope>NUCLEOTIDE SEQUENCE</scope>
</reference>
<keyword evidence="5" id="KW-0547">Nucleotide-binding</keyword>
<dbReference type="GO" id="GO:0005737">
    <property type="term" value="C:cytoplasm"/>
    <property type="evidence" value="ECO:0007669"/>
    <property type="project" value="TreeGrafter"/>
</dbReference>
<evidence type="ECO:0000256" key="7">
    <source>
        <dbReference type="ARBA" id="ARBA00022840"/>
    </source>
</evidence>
<evidence type="ECO:0000256" key="6">
    <source>
        <dbReference type="ARBA" id="ARBA00022777"/>
    </source>
</evidence>
<accession>M7ZY57</accession>
<dbReference type="GO" id="GO:0046316">
    <property type="term" value="F:gluconokinase activity"/>
    <property type="evidence" value="ECO:0007669"/>
    <property type="project" value="UniProtKB-EC"/>
</dbReference>
<proteinExistence type="inferred from homology"/>
<feature type="compositionally biased region" description="Basic residues" evidence="10">
    <location>
        <begin position="13"/>
        <end position="23"/>
    </location>
</feature>
<dbReference type="GO" id="GO:0005975">
    <property type="term" value="P:carbohydrate metabolic process"/>
    <property type="evidence" value="ECO:0007669"/>
    <property type="project" value="InterPro"/>
</dbReference>
<evidence type="ECO:0000256" key="2">
    <source>
        <dbReference type="ARBA" id="ARBA00008420"/>
    </source>
</evidence>
<keyword evidence="4" id="KW-0808">Transferase</keyword>
<dbReference type="GO" id="GO:0005524">
    <property type="term" value="F:ATP binding"/>
    <property type="evidence" value="ECO:0007669"/>
    <property type="project" value="UniProtKB-KW"/>
</dbReference>
<dbReference type="AlphaFoldDB" id="M7ZY57"/>